<accession>A0A7N2QYW3</accession>
<dbReference type="InParanoid" id="A0A7N2QYW3"/>
<protein>
    <submittedName>
        <fullName evidence="1">Uncharacterized protein</fullName>
    </submittedName>
</protein>
<name>A0A7N2QYW3_QUELO</name>
<dbReference type="PANTHER" id="PTHR33148:SF33">
    <property type="entry name" value="DUF4228 DOMAIN PROTEIN"/>
    <property type="match status" value="1"/>
</dbReference>
<evidence type="ECO:0000313" key="2">
    <source>
        <dbReference type="Proteomes" id="UP000594261"/>
    </source>
</evidence>
<reference evidence="2" key="1">
    <citation type="journal article" date="2016" name="G3 (Bethesda)">
        <title>First Draft Assembly and Annotation of the Genome of a California Endemic Oak Quercus lobata Nee (Fagaceae).</title>
        <authorList>
            <person name="Sork V.L."/>
            <person name="Fitz-Gibbon S.T."/>
            <person name="Puiu D."/>
            <person name="Crepeau M."/>
            <person name="Gugger P.F."/>
            <person name="Sherman R."/>
            <person name="Stevens K."/>
            <person name="Langley C.H."/>
            <person name="Pellegrini M."/>
            <person name="Salzberg S.L."/>
        </authorList>
    </citation>
    <scope>NUCLEOTIDE SEQUENCE [LARGE SCALE GENOMIC DNA]</scope>
    <source>
        <strain evidence="2">cv. SW786</strain>
    </source>
</reference>
<sequence length="184" mass="19350">MGNCSLKGVTGVCHNSIRVLTASGAVLDFKGRIKAWDILNDRPGLSVVEPAPEVLPAVGDGVWRVKLVIDTKQLEEILSEQVNTEALIEKMRMVASCASLTPKKLRNILKFNGDGRAVANDSTPAIGVSNLVAEDALLMIDAGSSMVGDTTSATNDQNRDPATSVEGPIIEDVILSIDVGGPVT</sequence>
<keyword evidence="2" id="KW-1185">Reference proteome</keyword>
<evidence type="ECO:0000313" key="1">
    <source>
        <dbReference type="EnsemblPlants" id="QL02p029867:mrna"/>
    </source>
</evidence>
<proteinExistence type="predicted"/>
<reference evidence="1" key="2">
    <citation type="submission" date="2021-01" db="UniProtKB">
        <authorList>
            <consortium name="EnsemblPlants"/>
        </authorList>
    </citation>
    <scope>IDENTIFICATION</scope>
</reference>
<organism evidence="1 2">
    <name type="scientific">Quercus lobata</name>
    <name type="common">Valley oak</name>
    <dbReference type="NCBI Taxonomy" id="97700"/>
    <lineage>
        <taxon>Eukaryota</taxon>
        <taxon>Viridiplantae</taxon>
        <taxon>Streptophyta</taxon>
        <taxon>Embryophyta</taxon>
        <taxon>Tracheophyta</taxon>
        <taxon>Spermatophyta</taxon>
        <taxon>Magnoliopsida</taxon>
        <taxon>eudicotyledons</taxon>
        <taxon>Gunneridae</taxon>
        <taxon>Pentapetalae</taxon>
        <taxon>rosids</taxon>
        <taxon>fabids</taxon>
        <taxon>Fagales</taxon>
        <taxon>Fagaceae</taxon>
        <taxon>Quercus</taxon>
    </lineage>
</organism>
<dbReference type="Gramene" id="QL02p029867:mrna">
    <property type="protein sequence ID" value="QL02p029867:mrna"/>
    <property type="gene ID" value="QL02p029867"/>
</dbReference>
<dbReference type="EnsemblPlants" id="QL02p029867:mrna">
    <property type="protein sequence ID" value="QL02p029867:mrna"/>
    <property type="gene ID" value="QL02p029867"/>
</dbReference>
<dbReference type="Proteomes" id="UP000594261">
    <property type="component" value="Chromosome 2"/>
</dbReference>
<dbReference type="AlphaFoldDB" id="A0A7N2QYW3"/>
<dbReference type="PANTHER" id="PTHR33148">
    <property type="entry name" value="PLASTID MOVEMENT IMPAIRED PROTEIN-RELATED"/>
    <property type="match status" value="1"/>
</dbReference>